<evidence type="ECO:0000256" key="1">
    <source>
        <dbReference type="SAM" id="Phobius"/>
    </source>
</evidence>
<dbReference type="Gene3D" id="3.30.450.20">
    <property type="entry name" value="PAS domain"/>
    <property type="match status" value="3"/>
</dbReference>
<dbReference type="Pfam" id="PF00990">
    <property type="entry name" value="GGDEF"/>
    <property type="match status" value="1"/>
</dbReference>
<dbReference type="NCBIfam" id="TIGR00229">
    <property type="entry name" value="sensory_box"/>
    <property type="match status" value="1"/>
</dbReference>
<feature type="domain" description="GGDEF" evidence="2">
    <location>
        <begin position="499"/>
        <end position="633"/>
    </location>
</feature>
<dbReference type="InterPro" id="IPR029787">
    <property type="entry name" value="Nucleotide_cyclase"/>
</dbReference>
<dbReference type="PANTHER" id="PTHR44757:SF2">
    <property type="entry name" value="BIOFILM ARCHITECTURE MAINTENANCE PROTEIN MBAA"/>
    <property type="match status" value="1"/>
</dbReference>
<organism evidence="3 4">
    <name type="scientific">Comamonas testosteroni TK102</name>
    <dbReference type="NCBI Taxonomy" id="1392005"/>
    <lineage>
        <taxon>Bacteria</taxon>
        <taxon>Pseudomonadati</taxon>
        <taxon>Pseudomonadota</taxon>
        <taxon>Betaproteobacteria</taxon>
        <taxon>Burkholderiales</taxon>
        <taxon>Comamonadaceae</taxon>
        <taxon>Comamonas</taxon>
    </lineage>
</organism>
<dbReference type="CDD" id="cd01949">
    <property type="entry name" value="GGDEF"/>
    <property type="match status" value="1"/>
</dbReference>
<dbReference type="PANTHER" id="PTHR44757">
    <property type="entry name" value="DIGUANYLATE CYCLASE DGCP"/>
    <property type="match status" value="1"/>
</dbReference>
<dbReference type="HOGENOM" id="CLU_000445_134_2_4"/>
<evidence type="ECO:0000313" key="4">
    <source>
        <dbReference type="Proteomes" id="UP000028782"/>
    </source>
</evidence>
<dbReference type="Gene3D" id="3.30.70.270">
    <property type="match status" value="1"/>
</dbReference>
<dbReference type="AlphaFoldDB" id="A0A076PP16"/>
<dbReference type="Pfam" id="PF22588">
    <property type="entry name" value="dCache_1_like"/>
    <property type="match status" value="1"/>
</dbReference>
<evidence type="ECO:0000313" key="3">
    <source>
        <dbReference type="EMBL" id="AIJ47498.1"/>
    </source>
</evidence>
<keyword evidence="1" id="KW-0472">Membrane</keyword>
<dbReference type="InterPro" id="IPR052155">
    <property type="entry name" value="Biofilm_reg_signaling"/>
</dbReference>
<dbReference type="InterPro" id="IPR043128">
    <property type="entry name" value="Rev_trsase/Diguanyl_cyclase"/>
</dbReference>
<gene>
    <name evidence="3" type="ORF">O987_16930</name>
</gene>
<dbReference type="CDD" id="cd12915">
    <property type="entry name" value="PDC2_DGC_like"/>
    <property type="match status" value="1"/>
</dbReference>
<dbReference type="CDD" id="cd12914">
    <property type="entry name" value="PDC1_DGC_like"/>
    <property type="match status" value="1"/>
</dbReference>
<accession>A0A076PP16</accession>
<dbReference type="InterPro" id="IPR035965">
    <property type="entry name" value="PAS-like_dom_sf"/>
</dbReference>
<dbReference type="PROSITE" id="PS50887">
    <property type="entry name" value="GGDEF"/>
    <property type="match status" value="1"/>
</dbReference>
<evidence type="ECO:0000259" key="2">
    <source>
        <dbReference type="PROSITE" id="PS50887"/>
    </source>
</evidence>
<dbReference type="SMART" id="SM00267">
    <property type="entry name" value="GGDEF"/>
    <property type="match status" value="1"/>
</dbReference>
<keyword evidence="1" id="KW-1133">Transmembrane helix</keyword>
<dbReference type="Pfam" id="PF13426">
    <property type="entry name" value="PAS_9"/>
    <property type="match status" value="1"/>
</dbReference>
<name>A0A076PP16_COMTE</name>
<dbReference type="InterPro" id="IPR000014">
    <property type="entry name" value="PAS"/>
</dbReference>
<dbReference type="CDD" id="cd00130">
    <property type="entry name" value="PAS"/>
    <property type="match status" value="1"/>
</dbReference>
<feature type="transmembrane region" description="Helical" evidence="1">
    <location>
        <begin position="32"/>
        <end position="52"/>
    </location>
</feature>
<dbReference type="Proteomes" id="UP000028782">
    <property type="component" value="Chromosome"/>
</dbReference>
<reference evidence="3 4" key="1">
    <citation type="journal article" date="2014" name="Genome Announc.">
        <title>Complete Genome Sequence of Polychlorinated Biphenyl Degrader Comamonas testosteroni TK102 (NBRC 109938).</title>
        <authorList>
            <person name="Fukuda K."/>
            <person name="Hosoyama A."/>
            <person name="Tsuchikane K."/>
            <person name="Ohji S."/>
            <person name="Yamazoe A."/>
            <person name="Fujita N."/>
            <person name="Shintani M."/>
            <person name="Kimbara K."/>
        </authorList>
    </citation>
    <scope>NUCLEOTIDE SEQUENCE [LARGE SCALE GENOMIC DNA]</scope>
    <source>
        <strain evidence="3">TK102</strain>
    </source>
</reference>
<dbReference type="SUPFAM" id="SSF55785">
    <property type="entry name" value="PYP-like sensor domain (PAS domain)"/>
    <property type="match status" value="1"/>
</dbReference>
<keyword evidence="1" id="KW-0812">Transmembrane</keyword>
<dbReference type="SUPFAM" id="SSF55073">
    <property type="entry name" value="Nucleotide cyclase"/>
    <property type="match status" value="1"/>
</dbReference>
<sequence length="648" mass="71904">MLSIRAPHKKGVSSIDQLIDGLVRSLIQSRCLLLKTIVGVVFIASILIATTWHNLNESYDYHVQRGVDASVNQARLLSYELNTEMRLIDNALATIAQEFQETGLTAPQFENAVINQQALLPFSKAVRVADESGMVRLGLLSGERPFSIKDRGYFDALKHSNQMVISEPLISHSFRQWSLVLGRKLESRDGAFKGAVFVVLEVEHFRKLFETLTPGEDSATTLRSAEGRVVARYSAADPTSTKGIGGTLTSSALKETRRLNPEHGWYITPTALDGIERITAYQRLSAPYPLTVYTGLGTASYLQPWRSEAVSAWSLTAFCVLLMAFGAGNLFLHQQRELAAKLQNAQLLKEQNFFVENELIGMIKVRDRKILWANKAMARMVGKRVSELLQQSKRCIYPNDETYERMGRLSSEALNHNRRFRTEVQLQNSSGQIFWVDANAAQITDTDSVWIFVDVEAHKKRQKEIEYQATHDALTGLPNRRLVIAQMKQSIALADRDQGTVAVCFIDLDGFKSVNDTHGHDAGDIVLQTIAERLNSAVRSHDCVARLGGDEFVVVLTGKNNRENAVGIMQRCLDMVQIPIVVEDGHAATVGCSIGIAYYAGDNESCDSLLERADEAMYMAKHAGKGRIIESVRTQASGSTFEHSPVAA</sequence>
<dbReference type="KEGG" id="ctes:O987_16930"/>
<dbReference type="NCBIfam" id="TIGR00254">
    <property type="entry name" value="GGDEF"/>
    <property type="match status" value="1"/>
</dbReference>
<protein>
    <submittedName>
        <fullName evidence="3">Diguanylate cyclase</fullName>
    </submittedName>
</protein>
<dbReference type="EMBL" id="CP006704">
    <property type="protein sequence ID" value="AIJ47498.1"/>
    <property type="molecule type" value="Genomic_DNA"/>
</dbReference>
<dbReference type="InterPro" id="IPR054327">
    <property type="entry name" value="His-kinase-like_sensor"/>
</dbReference>
<dbReference type="FunFam" id="3.30.70.270:FF:000001">
    <property type="entry name" value="Diguanylate cyclase domain protein"/>
    <property type="match status" value="1"/>
</dbReference>
<dbReference type="GO" id="GO:0003824">
    <property type="term" value="F:catalytic activity"/>
    <property type="evidence" value="ECO:0007669"/>
    <property type="project" value="UniProtKB-ARBA"/>
</dbReference>
<proteinExistence type="predicted"/>
<dbReference type="InterPro" id="IPR000160">
    <property type="entry name" value="GGDEF_dom"/>
</dbReference>